<dbReference type="InterPro" id="IPR036689">
    <property type="entry name" value="ESAT-6-like_sf"/>
</dbReference>
<sequence length="93" mass="10662">MANTLDIPVAELQMALQQFRELEQEAERVRRAVDEGVRGIGSHWYGPARATYNAEIDNWLSDYQAMVAQPMDQLLGWFQNMIMIMQDVEASNS</sequence>
<proteinExistence type="predicted"/>
<keyword evidence="2" id="KW-1185">Reference proteome</keyword>
<dbReference type="SUPFAM" id="SSF140453">
    <property type="entry name" value="EsxAB dimer-like"/>
    <property type="match status" value="1"/>
</dbReference>
<dbReference type="Gene3D" id="1.10.287.1060">
    <property type="entry name" value="ESAT-6-like"/>
    <property type="match status" value="1"/>
</dbReference>
<dbReference type="RefSeq" id="WP_203696008.1">
    <property type="nucleotide sequence ID" value="NZ_BAAALC010000092.1"/>
</dbReference>
<dbReference type="AlphaFoldDB" id="A0A8J3KZP0"/>
<dbReference type="Proteomes" id="UP000630887">
    <property type="component" value="Unassembled WGS sequence"/>
</dbReference>
<dbReference type="EMBL" id="BONI01000061">
    <property type="protein sequence ID" value="GIG09247.1"/>
    <property type="molecule type" value="Genomic_DNA"/>
</dbReference>
<accession>A0A8J3KZP0</accession>
<comment type="caution">
    <text evidence="1">The sequence shown here is derived from an EMBL/GenBank/DDBJ whole genome shotgun (WGS) entry which is preliminary data.</text>
</comment>
<reference evidence="1 2" key="1">
    <citation type="submission" date="2021-01" db="EMBL/GenBank/DDBJ databases">
        <title>Whole genome shotgun sequence of Catellatospora coxensis NBRC 107359.</title>
        <authorList>
            <person name="Komaki H."/>
            <person name="Tamura T."/>
        </authorList>
    </citation>
    <scope>NUCLEOTIDE SEQUENCE [LARGE SCALE GENOMIC DNA]</scope>
    <source>
        <strain evidence="1 2">NBRC 107359</strain>
    </source>
</reference>
<protein>
    <submittedName>
        <fullName evidence="1">Uncharacterized protein</fullName>
    </submittedName>
</protein>
<evidence type="ECO:0000313" key="2">
    <source>
        <dbReference type="Proteomes" id="UP000630887"/>
    </source>
</evidence>
<organism evidence="1 2">
    <name type="scientific">Catellatospora coxensis</name>
    <dbReference type="NCBI Taxonomy" id="310354"/>
    <lineage>
        <taxon>Bacteria</taxon>
        <taxon>Bacillati</taxon>
        <taxon>Actinomycetota</taxon>
        <taxon>Actinomycetes</taxon>
        <taxon>Micromonosporales</taxon>
        <taxon>Micromonosporaceae</taxon>
        <taxon>Catellatospora</taxon>
    </lineage>
</organism>
<gene>
    <name evidence="1" type="ORF">Cco03nite_59470</name>
</gene>
<name>A0A8J3KZP0_9ACTN</name>
<evidence type="ECO:0000313" key="1">
    <source>
        <dbReference type="EMBL" id="GIG09247.1"/>
    </source>
</evidence>